<evidence type="ECO:0000313" key="3">
    <source>
        <dbReference type="Proteomes" id="UP000821866"/>
    </source>
</evidence>
<feature type="region of interest" description="Disordered" evidence="1">
    <location>
        <begin position="88"/>
        <end position="133"/>
    </location>
</feature>
<proteinExistence type="predicted"/>
<dbReference type="AlphaFoldDB" id="A0A9J6EDP0"/>
<protein>
    <submittedName>
        <fullName evidence="2">Uncharacterized protein</fullName>
    </submittedName>
</protein>
<keyword evidence="3" id="KW-1185">Reference proteome</keyword>
<organism evidence="2 3">
    <name type="scientific">Rhipicephalus microplus</name>
    <name type="common">Cattle tick</name>
    <name type="synonym">Boophilus microplus</name>
    <dbReference type="NCBI Taxonomy" id="6941"/>
    <lineage>
        <taxon>Eukaryota</taxon>
        <taxon>Metazoa</taxon>
        <taxon>Ecdysozoa</taxon>
        <taxon>Arthropoda</taxon>
        <taxon>Chelicerata</taxon>
        <taxon>Arachnida</taxon>
        <taxon>Acari</taxon>
        <taxon>Parasitiformes</taxon>
        <taxon>Ixodida</taxon>
        <taxon>Ixodoidea</taxon>
        <taxon>Ixodidae</taxon>
        <taxon>Rhipicephalinae</taxon>
        <taxon>Rhipicephalus</taxon>
        <taxon>Boophilus</taxon>
    </lineage>
</organism>
<dbReference type="Proteomes" id="UP000821866">
    <property type="component" value="Chromosome 3"/>
</dbReference>
<reference evidence="2" key="1">
    <citation type="journal article" date="2020" name="Cell">
        <title>Large-Scale Comparative Analyses of Tick Genomes Elucidate Their Genetic Diversity and Vector Capacities.</title>
        <authorList>
            <consortium name="Tick Genome and Microbiome Consortium (TIGMIC)"/>
            <person name="Jia N."/>
            <person name="Wang J."/>
            <person name="Shi W."/>
            <person name="Du L."/>
            <person name="Sun Y."/>
            <person name="Zhan W."/>
            <person name="Jiang J.F."/>
            <person name="Wang Q."/>
            <person name="Zhang B."/>
            <person name="Ji P."/>
            <person name="Bell-Sakyi L."/>
            <person name="Cui X.M."/>
            <person name="Yuan T.T."/>
            <person name="Jiang B.G."/>
            <person name="Yang W.F."/>
            <person name="Lam T.T."/>
            <person name="Chang Q.C."/>
            <person name="Ding S.J."/>
            <person name="Wang X.J."/>
            <person name="Zhu J.G."/>
            <person name="Ruan X.D."/>
            <person name="Zhao L."/>
            <person name="Wei J.T."/>
            <person name="Ye R.Z."/>
            <person name="Que T.C."/>
            <person name="Du C.H."/>
            <person name="Zhou Y.H."/>
            <person name="Cheng J.X."/>
            <person name="Dai P.F."/>
            <person name="Guo W.B."/>
            <person name="Han X.H."/>
            <person name="Huang E.J."/>
            <person name="Li L.F."/>
            <person name="Wei W."/>
            <person name="Gao Y.C."/>
            <person name="Liu J.Z."/>
            <person name="Shao H.Z."/>
            <person name="Wang X."/>
            <person name="Wang C.C."/>
            <person name="Yang T.C."/>
            <person name="Huo Q.B."/>
            <person name="Li W."/>
            <person name="Chen H.Y."/>
            <person name="Chen S.E."/>
            <person name="Zhou L.G."/>
            <person name="Ni X.B."/>
            <person name="Tian J.H."/>
            <person name="Sheng Y."/>
            <person name="Liu T."/>
            <person name="Pan Y.S."/>
            <person name="Xia L.Y."/>
            <person name="Li J."/>
            <person name="Zhao F."/>
            <person name="Cao W.C."/>
        </authorList>
    </citation>
    <scope>NUCLEOTIDE SEQUENCE</scope>
    <source>
        <strain evidence="2">Rmic-2018</strain>
    </source>
</reference>
<accession>A0A9J6EDP0</accession>
<sequence length="179" mass="19669">MKAVGGEDPPKRHLMEGVVQVENTTTKFSSIAQAAHLIYEAGCLPVKPMHESLIRTSTSEGPRLGGSDCSCCTTVHWSLSISKGSFRQVKEELQETTPKRKRTSRIDASKSGSSQATKSRRRPMLAPATTSAHLNSCGPGVRLCDLDPDLEWGRDLGRPRPVVVEEEECPAYLHHCCWL</sequence>
<dbReference type="EMBL" id="JABSTU010000005">
    <property type="protein sequence ID" value="KAH8032452.1"/>
    <property type="molecule type" value="Genomic_DNA"/>
</dbReference>
<name>A0A9J6EDP0_RHIMP</name>
<evidence type="ECO:0000256" key="1">
    <source>
        <dbReference type="SAM" id="MobiDB-lite"/>
    </source>
</evidence>
<comment type="caution">
    <text evidence="2">The sequence shown here is derived from an EMBL/GenBank/DDBJ whole genome shotgun (WGS) entry which is preliminary data.</text>
</comment>
<reference evidence="2" key="2">
    <citation type="submission" date="2021-09" db="EMBL/GenBank/DDBJ databases">
        <authorList>
            <person name="Jia N."/>
            <person name="Wang J."/>
            <person name="Shi W."/>
            <person name="Du L."/>
            <person name="Sun Y."/>
            <person name="Zhan W."/>
            <person name="Jiang J."/>
            <person name="Wang Q."/>
            <person name="Zhang B."/>
            <person name="Ji P."/>
            <person name="Sakyi L.B."/>
            <person name="Cui X."/>
            <person name="Yuan T."/>
            <person name="Jiang B."/>
            <person name="Yang W."/>
            <person name="Lam T.T.-Y."/>
            <person name="Chang Q."/>
            <person name="Ding S."/>
            <person name="Wang X."/>
            <person name="Zhu J."/>
            <person name="Ruan X."/>
            <person name="Zhao L."/>
            <person name="Wei J."/>
            <person name="Que T."/>
            <person name="Du C."/>
            <person name="Cheng J."/>
            <person name="Dai P."/>
            <person name="Han X."/>
            <person name="Huang E."/>
            <person name="Gao Y."/>
            <person name="Liu J."/>
            <person name="Shao H."/>
            <person name="Ye R."/>
            <person name="Li L."/>
            <person name="Wei W."/>
            <person name="Wang X."/>
            <person name="Wang C."/>
            <person name="Huo Q."/>
            <person name="Li W."/>
            <person name="Guo W."/>
            <person name="Chen H."/>
            <person name="Chen S."/>
            <person name="Zhou L."/>
            <person name="Zhou L."/>
            <person name="Ni X."/>
            <person name="Tian J."/>
            <person name="Zhou Y."/>
            <person name="Sheng Y."/>
            <person name="Liu T."/>
            <person name="Pan Y."/>
            <person name="Xia L."/>
            <person name="Li J."/>
            <person name="Zhao F."/>
            <person name="Cao W."/>
        </authorList>
    </citation>
    <scope>NUCLEOTIDE SEQUENCE</scope>
    <source>
        <strain evidence="2">Rmic-2018</strain>
        <tissue evidence="2">Larvae</tissue>
    </source>
</reference>
<gene>
    <name evidence="2" type="ORF">HPB51_025905</name>
</gene>
<evidence type="ECO:0000313" key="2">
    <source>
        <dbReference type="EMBL" id="KAH8032452.1"/>
    </source>
</evidence>